<dbReference type="Pfam" id="PF07366">
    <property type="entry name" value="SnoaL"/>
    <property type="match status" value="1"/>
</dbReference>
<dbReference type="EMBL" id="SMJU01000008">
    <property type="protein sequence ID" value="TDB64027.1"/>
    <property type="molecule type" value="Genomic_DNA"/>
</dbReference>
<keyword evidence="2" id="KW-1185">Reference proteome</keyword>
<dbReference type="Proteomes" id="UP000295706">
    <property type="component" value="Unassembled WGS sequence"/>
</dbReference>
<dbReference type="InterPro" id="IPR009959">
    <property type="entry name" value="Cyclase_SnoaL-like"/>
</dbReference>
<dbReference type="RefSeq" id="WP_132118625.1">
    <property type="nucleotide sequence ID" value="NZ_SMJU01000008.1"/>
</dbReference>
<comment type="caution">
    <text evidence="1">The sequence shown here is derived from an EMBL/GenBank/DDBJ whole genome shotgun (WGS) entry which is preliminary data.</text>
</comment>
<dbReference type="SUPFAM" id="SSF54427">
    <property type="entry name" value="NTF2-like"/>
    <property type="match status" value="1"/>
</dbReference>
<dbReference type="AlphaFoldDB" id="A0A4R4K8J9"/>
<dbReference type="InterPro" id="IPR032710">
    <property type="entry name" value="NTF2-like_dom_sf"/>
</dbReference>
<reference evidence="1 2" key="1">
    <citation type="submission" date="2019-02" db="EMBL/GenBank/DDBJ databases">
        <title>Arundinibacter roseus gen. nov., sp. nov., a new member of the family Cytophagaceae.</title>
        <authorList>
            <person name="Szuroczki S."/>
            <person name="Khayer B."/>
            <person name="Sproer C."/>
            <person name="Toumi M."/>
            <person name="Szabo A."/>
            <person name="Felfoldi T."/>
            <person name="Schumann P."/>
            <person name="Toth E."/>
        </authorList>
    </citation>
    <scope>NUCLEOTIDE SEQUENCE [LARGE SCALE GENOMIC DNA]</scope>
    <source>
        <strain evidence="1 2">DMA-k-7a</strain>
    </source>
</reference>
<dbReference type="Gene3D" id="3.10.450.50">
    <property type="match status" value="1"/>
</dbReference>
<name>A0A4R4K8J9_9BACT</name>
<dbReference type="GO" id="GO:0030638">
    <property type="term" value="P:polyketide metabolic process"/>
    <property type="evidence" value="ECO:0007669"/>
    <property type="project" value="InterPro"/>
</dbReference>
<sequence length="147" mass="16875">MATAQENEKKILSFFRDIWSEANLDVVDQLLDPDFNFILSFAHIKDRESFKKLVQFNHQAFEKLTYHVDDEEGDVVADETKGAGFWRMTSKHVGMWRNIPGSNKEVEITGLSYFKFSPEGLITEVRVHNDVMGLMQQIGGIELVYAS</sequence>
<accession>A0A4R4K8J9</accession>
<protein>
    <recommendedName>
        <fullName evidence="3">Ester cyclase</fullName>
    </recommendedName>
</protein>
<evidence type="ECO:0000313" key="2">
    <source>
        <dbReference type="Proteomes" id="UP000295706"/>
    </source>
</evidence>
<organism evidence="1 2">
    <name type="scientific">Arundinibacter roseus</name>
    <dbReference type="NCBI Taxonomy" id="2070510"/>
    <lineage>
        <taxon>Bacteria</taxon>
        <taxon>Pseudomonadati</taxon>
        <taxon>Bacteroidota</taxon>
        <taxon>Cytophagia</taxon>
        <taxon>Cytophagales</taxon>
        <taxon>Spirosomataceae</taxon>
        <taxon>Arundinibacter</taxon>
    </lineage>
</organism>
<proteinExistence type="predicted"/>
<gene>
    <name evidence="1" type="ORF">EZE20_13865</name>
</gene>
<evidence type="ECO:0000313" key="1">
    <source>
        <dbReference type="EMBL" id="TDB64027.1"/>
    </source>
</evidence>
<evidence type="ECO:0008006" key="3">
    <source>
        <dbReference type="Google" id="ProtNLM"/>
    </source>
</evidence>
<dbReference type="OrthoDB" id="4774596at2"/>